<evidence type="ECO:0000313" key="2">
    <source>
        <dbReference type="Proteomes" id="UP000290848"/>
    </source>
</evidence>
<gene>
    <name evidence="1" type="ORF">EKH83_18135</name>
</gene>
<dbReference type="Proteomes" id="UP000290848">
    <property type="component" value="Unassembled WGS sequence"/>
</dbReference>
<reference evidence="1 2" key="1">
    <citation type="submission" date="2018-12" db="EMBL/GenBank/DDBJ databases">
        <title>The Draft Genome Sequence of the Soil Bacterium Pedobacter tournemirensis R1.</title>
        <authorList>
            <person name="He J."/>
        </authorList>
    </citation>
    <scope>NUCLEOTIDE SEQUENCE [LARGE SCALE GENOMIC DNA]</scope>
    <source>
        <strain evidence="1 2">R1</strain>
    </source>
</reference>
<organism evidence="1 2">
    <name type="scientific">Arcticibacter tournemirensis</name>
    <dbReference type="NCBI Taxonomy" id="699437"/>
    <lineage>
        <taxon>Bacteria</taxon>
        <taxon>Pseudomonadati</taxon>
        <taxon>Bacteroidota</taxon>
        <taxon>Sphingobacteriia</taxon>
        <taxon>Sphingobacteriales</taxon>
        <taxon>Sphingobacteriaceae</taxon>
        <taxon>Arcticibacter</taxon>
    </lineage>
</organism>
<comment type="caution">
    <text evidence="1">The sequence shown here is derived from an EMBL/GenBank/DDBJ whole genome shotgun (WGS) entry which is preliminary data.</text>
</comment>
<dbReference type="AlphaFoldDB" id="A0A4Q0M4C8"/>
<accession>A0A4Q0M4C8</accession>
<dbReference type="InterPro" id="IPR019861">
    <property type="entry name" value="PorP/SprF_Bacteroidetes"/>
</dbReference>
<dbReference type="EMBL" id="RXOC01000015">
    <property type="protein sequence ID" value="RXF67745.1"/>
    <property type="molecule type" value="Genomic_DNA"/>
</dbReference>
<dbReference type="NCBIfam" id="TIGR03519">
    <property type="entry name" value="T9SS_PorP_fam"/>
    <property type="match status" value="1"/>
</dbReference>
<evidence type="ECO:0000313" key="1">
    <source>
        <dbReference type="EMBL" id="RXF67745.1"/>
    </source>
</evidence>
<proteinExistence type="predicted"/>
<dbReference type="Pfam" id="PF11751">
    <property type="entry name" value="PorP_SprF"/>
    <property type="match status" value="1"/>
</dbReference>
<protein>
    <submittedName>
        <fullName evidence="1">Type IX secretion system membrane protein PorP/SprF</fullName>
    </submittedName>
</protein>
<sequence>MLPEPHIVLSPMLQSSSKWTRPSFTFALLFMRTAGRSGFPAVAMLICISLMLPLNLKGQQAFSFTQYMNNQVPYNTASSLLDKDGALNLSFRKQWLGVDGAPASVLLSGSFPLVKMRASSGLNIIHDQFGVEQLTSANAFFTKAVRLSEASYLGMSVNAGVKYYRVGYSDLDPFDVKFSDDLRRTTGTAGFGLLLYQPERYYAGISLPEFAISKQNSALKSQNNTLYVSCGYLLGDEDLKIKPAMMVSYTEDLPLLADISTMIYLKEQLGLGGGVRTTGEISGVVTYFFQSNFNLGYSYQTGVGTHTAGPANATHEITLGYRFGYFTRPRFL</sequence>
<name>A0A4Q0M4C8_9SPHI</name>